<dbReference type="EMBL" id="JAWIIV010000004">
    <property type="protein sequence ID" value="MEC4718748.1"/>
    <property type="molecule type" value="Genomic_DNA"/>
</dbReference>
<sequence length="190" mass="20893">MESIIVGILLALFILSWAVGAYKRLLLLQRQVRQAFAKLETPLKQRHEKVPVLVETARACLDDERELLEAVIEARNRAQEALVLPALSPFNRDAVQRVAASEGELDLALARLFTACRSKGELAVNAPLAGLVDQVGALNTQIGFLRDAYNDSTRQYNVVRKLVPGILVAVVFAFTPAAPMGLVPVRRNQI</sequence>
<comment type="subcellular location">
    <subcellularLocation>
        <location evidence="1">Membrane</location>
        <topology evidence="1">Single-pass membrane protein</topology>
    </subcellularLocation>
</comment>
<evidence type="ECO:0000256" key="3">
    <source>
        <dbReference type="ARBA" id="ARBA00022692"/>
    </source>
</evidence>
<keyword evidence="8" id="KW-1185">Reference proteome</keyword>
<reference evidence="7 8" key="1">
    <citation type="submission" date="2023-10" db="EMBL/GenBank/DDBJ databases">
        <title>Noviherbaspirillum sp. CPCC 100848 genome assembly.</title>
        <authorList>
            <person name="Li X.Y."/>
            <person name="Fang X.M."/>
        </authorList>
    </citation>
    <scope>NUCLEOTIDE SEQUENCE [LARGE SCALE GENOMIC DNA]</scope>
    <source>
        <strain evidence="7 8">CPCC 100848</strain>
    </source>
</reference>
<dbReference type="SUPFAM" id="SSF140478">
    <property type="entry name" value="LemA-like"/>
    <property type="match status" value="1"/>
</dbReference>
<evidence type="ECO:0000256" key="4">
    <source>
        <dbReference type="ARBA" id="ARBA00022989"/>
    </source>
</evidence>
<keyword evidence="5 6" id="KW-0472">Membrane</keyword>
<keyword evidence="4 6" id="KW-1133">Transmembrane helix</keyword>
<evidence type="ECO:0000256" key="5">
    <source>
        <dbReference type="ARBA" id="ARBA00023136"/>
    </source>
</evidence>
<protein>
    <submittedName>
        <fullName evidence="7">LemA family protein</fullName>
    </submittedName>
</protein>
<accession>A0ABU6J544</accession>
<dbReference type="Gene3D" id="1.20.1440.20">
    <property type="entry name" value="LemA-like domain"/>
    <property type="match status" value="1"/>
</dbReference>
<gene>
    <name evidence="7" type="ORF">RY831_06300</name>
</gene>
<dbReference type="PANTHER" id="PTHR34478">
    <property type="entry name" value="PROTEIN LEMA"/>
    <property type="match status" value="1"/>
</dbReference>
<comment type="caution">
    <text evidence="7">The sequence shown here is derived from an EMBL/GenBank/DDBJ whole genome shotgun (WGS) entry which is preliminary data.</text>
</comment>
<dbReference type="Pfam" id="PF04011">
    <property type="entry name" value="LemA"/>
    <property type="match status" value="1"/>
</dbReference>
<evidence type="ECO:0000313" key="8">
    <source>
        <dbReference type="Proteomes" id="UP001352263"/>
    </source>
</evidence>
<dbReference type="RefSeq" id="WP_326505478.1">
    <property type="nucleotide sequence ID" value="NZ_JAWIIV010000004.1"/>
</dbReference>
<dbReference type="Proteomes" id="UP001352263">
    <property type="component" value="Unassembled WGS sequence"/>
</dbReference>
<dbReference type="PANTHER" id="PTHR34478:SF2">
    <property type="entry name" value="MEMBRANE PROTEIN"/>
    <property type="match status" value="1"/>
</dbReference>
<evidence type="ECO:0000256" key="1">
    <source>
        <dbReference type="ARBA" id="ARBA00004167"/>
    </source>
</evidence>
<comment type="similarity">
    <text evidence="2">Belongs to the LemA family.</text>
</comment>
<proteinExistence type="inferred from homology"/>
<evidence type="ECO:0000256" key="6">
    <source>
        <dbReference type="SAM" id="Phobius"/>
    </source>
</evidence>
<evidence type="ECO:0000313" key="7">
    <source>
        <dbReference type="EMBL" id="MEC4718748.1"/>
    </source>
</evidence>
<dbReference type="InterPro" id="IPR007156">
    <property type="entry name" value="MamQ_LemA"/>
</dbReference>
<organism evidence="7 8">
    <name type="scientific">Noviherbaspirillum album</name>
    <dbReference type="NCBI Taxonomy" id="3080276"/>
    <lineage>
        <taxon>Bacteria</taxon>
        <taxon>Pseudomonadati</taxon>
        <taxon>Pseudomonadota</taxon>
        <taxon>Betaproteobacteria</taxon>
        <taxon>Burkholderiales</taxon>
        <taxon>Oxalobacteraceae</taxon>
        <taxon>Noviherbaspirillum</taxon>
    </lineage>
</organism>
<feature type="transmembrane region" description="Helical" evidence="6">
    <location>
        <begin position="162"/>
        <end position="185"/>
    </location>
</feature>
<dbReference type="InterPro" id="IPR023353">
    <property type="entry name" value="LemA-like_dom_sf"/>
</dbReference>
<evidence type="ECO:0000256" key="2">
    <source>
        <dbReference type="ARBA" id="ARBA00008854"/>
    </source>
</evidence>
<keyword evidence="3 6" id="KW-0812">Transmembrane</keyword>
<name>A0ABU6J544_9BURK</name>